<keyword evidence="1 3" id="KW-0175">Coiled coil</keyword>
<dbReference type="Pfam" id="PF03468">
    <property type="entry name" value="XS"/>
    <property type="match status" value="1"/>
</dbReference>
<evidence type="ECO:0000256" key="2">
    <source>
        <dbReference type="ARBA" id="ARBA00023158"/>
    </source>
</evidence>
<reference evidence="8 9" key="1">
    <citation type="submission" date="2024-01" db="EMBL/GenBank/DDBJ databases">
        <title>The genomes of 5 underutilized Papilionoideae crops provide insights into root nodulation and disease resistanc.</title>
        <authorList>
            <person name="Jiang F."/>
        </authorList>
    </citation>
    <scope>NUCLEOTIDE SEQUENCE [LARGE SCALE GENOMIC DNA]</scope>
    <source>
        <strain evidence="8">LVBAO_FW01</strain>
        <tissue evidence="8">Leaves</tissue>
    </source>
</reference>
<evidence type="ECO:0000259" key="6">
    <source>
        <dbReference type="Pfam" id="PF03469"/>
    </source>
</evidence>
<dbReference type="PANTHER" id="PTHR21596">
    <property type="entry name" value="RIBONUCLEASE P SUBUNIT P38"/>
    <property type="match status" value="1"/>
</dbReference>
<sequence length="761" mass="89176">MHIDQSYGDTNPLSKVGNKPSRAVYWHSRSFLFLRQQLSTETSRFYSISLPPSLSLPFENGNRNPNILEVVVEPRVITFQLLQCWLAIIWCSTFRKLRFRLRKRLGISSSSSGFLHLLSFLVFSLIHVKTRQRLLLFFRHKCFSNSTTHQMSNRPEQISGSDFEYYEQRYYKDLKNDYYKFKISKSSYRCPFCLDKRDYSLTELLKHASRLVRDSQSVMIKDKAKHSALQLYIEKYLDVNVKSEPADKDQLFVWPWMGVIANIPTEVKDGKFVAESGTKLRDEFTQKGFHPLKVHTLWNRNGHSGFAIVDFNGDWEGFTHAMNFERSFEMEHCGKRDYYSSRCRRNALFGWVARDDDYHSRSKIGLHLRENGDLKTVTGKEAEDKRKTSLLVSGLANTLKTKNKKLEQVCSNYVDVNVSLNRVVDQKEEMIKSFNNEIKKIQQSGRDQWEKIFMDHEKARLDLQARGKELEDREKDLQKRKAQNENEKKRLYIKKRNNEMAIMEQNKADEKVMHLAEEHKKKKEILHKKIHELQRKLDAKQALELDIEYLKGAIQVMEHMGEDEQEKKKMDAIKLDLLEKEEALEGLEELNQTLIVKERKTNDELQDARKELIRRLGKTKSRAIIGVKRMGELEGMPFVKAAKGKFPDDEVNLKAVELCSQWEAYLGDPSWFPFKVLIDKEGKAKEILDEEDEKLRTLKDEFGDEVFGVVATALIELNEYNPSGRYPLAELWNYKEGRKASLKEGVSHLIKEWKLSKRRKT</sequence>
<comment type="caution">
    <text evidence="8">The sequence shown here is derived from an EMBL/GenBank/DDBJ whole genome shotgun (WGS) entry which is preliminary data.</text>
</comment>
<feature type="domain" description="Factor of DNA methylation 1-5/IDN2" evidence="6">
    <location>
        <begin position="628"/>
        <end position="759"/>
    </location>
</feature>
<dbReference type="Pfam" id="PF03470">
    <property type="entry name" value="zf-XS"/>
    <property type="match status" value="1"/>
</dbReference>
<evidence type="ECO:0000256" key="3">
    <source>
        <dbReference type="SAM" id="Coils"/>
    </source>
</evidence>
<dbReference type="InterPro" id="IPR005379">
    <property type="entry name" value="FDM1-5/IDN2_XH"/>
</dbReference>
<dbReference type="EMBL" id="JAYMYQ010000006">
    <property type="protein sequence ID" value="KAK7325015.1"/>
    <property type="molecule type" value="Genomic_DNA"/>
</dbReference>
<evidence type="ECO:0000259" key="7">
    <source>
        <dbReference type="Pfam" id="PF03470"/>
    </source>
</evidence>
<evidence type="ECO:0000313" key="9">
    <source>
        <dbReference type="Proteomes" id="UP001367508"/>
    </source>
</evidence>
<accession>A0AAN9KW75</accession>
<keyword evidence="4" id="KW-1133">Transmembrane helix</keyword>
<name>A0AAN9KW75_CANGL</name>
<organism evidence="8 9">
    <name type="scientific">Canavalia gladiata</name>
    <name type="common">Sword bean</name>
    <name type="synonym">Dolichos gladiatus</name>
    <dbReference type="NCBI Taxonomy" id="3824"/>
    <lineage>
        <taxon>Eukaryota</taxon>
        <taxon>Viridiplantae</taxon>
        <taxon>Streptophyta</taxon>
        <taxon>Embryophyta</taxon>
        <taxon>Tracheophyta</taxon>
        <taxon>Spermatophyta</taxon>
        <taxon>Magnoliopsida</taxon>
        <taxon>eudicotyledons</taxon>
        <taxon>Gunneridae</taxon>
        <taxon>Pentapetalae</taxon>
        <taxon>rosids</taxon>
        <taxon>fabids</taxon>
        <taxon>Fabales</taxon>
        <taxon>Fabaceae</taxon>
        <taxon>Papilionoideae</taxon>
        <taxon>50 kb inversion clade</taxon>
        <taxon>NPAAA clade</taxon>
        <taxon>indigoferoid/millettioid clade</taxon>
        <taxon>Phaseoleae</taxon>
        <taxon>Canavalia</taxon>
    </lineage>
</organism>
<keyword evidence="2" id="KW-0943">RNA-mediated gene silencing</keyword>
<evidence type="ECO:0008006" key="10">
    <source>
        <dbReference type="Google" id="ProtNLM"/>
    </source>
</evidence>
<dbReference type="Gene3D" id="3.30.70.2890">
    <property type="entry name" value="XS domain"/>
    <property type="match status" value="1"/>
</dbReference>
<protein>
    <recommendedName>
        <fullName evidence="10">Factor of DNA methylation 4</fullName>
    </recommendedName>
</protein>
<dbReference type="InterPro" id="IPR045177">
    <property type="entry name" value="FDM1-5/IDN2"/>
</dbReference>
<feature type="transmembrane region" description="Helical" evidence="4">
    <location>
        <begin position="105"/>
        <end position="126"/>
    </location>
</feature>
<dbReference type="AlphaFoldDB" id="A0AAN9KW75"/>
<evidence type="ECO:0000259" key="5">
    <source>
        <dbReference type="Pfam" id="PF03468"/>
    </source>
</evidence>
<proteinExistence type="predicted"/>
<evidence type="ECO:0000313" key="8">
    <source>
        <dbReference type="EMBL" id="KAK7325015.1"/>
    </source>
</evidence>
<dbReference type="GO" id="GO:0080188">
    <property type="term" value="P:gene silencing by siRNA-directed DNA methylation"/>
    <property type="evidence" value="ECO:0007669"/>
    <property type="project" value="InterPro"/>
</dbReference>
<feature type="domain" description="XS" evidence="5">
    <location>
        <begin position="249"/>
        <end position="359"/>
    </location>
</feature>
<dbReference type="InterPro" id="IPR005380">
    <property type="entry name" value="XS_domain"/>
</dbReference>
<keyword evidence="9" id="KW-1185">Reference proteome</keyword>
<feature type="coiled-coil region" evidence="3">
    <location>
        <begin position="417"/>
        <end position="543"/>
    </location>
</feature>
<dbReference type="InterPro" id="IPR005381">
    <property type="entry name" value="Znf-XS_domain"/>
</dbReference>
<evidence type="ECO:0000256" key="4">
    <source>
        <dbReference type="SAM" id="Phobius"/>
    </source>
</evidence>
<feature type="domain" description="Zinc finger-XS" evidence="7">
    <location>
        <begin position="190"/>
        <end position="229"/>
    </location>
</feature>
<dbReference type="Pfam" id="PF03469">
    <property type="entry name" value="XH"/>
    <property type="match status" value="1"/>
</dbReference>
<keyword evidence="4" id="KW-0812">Transmembrane</keyword>
<gene>
    <name evidence="8" type="ORF">VNO77_29030</name>
</gene>
<evidence type="ECO:0000256" key="1">
    <source>
        <dbReference type="ARBA" id="ARBA00023054"/>
    </source>
</evidence>
<dbReference type="InterPro" id="IPR038588">
    <property type="entry name" value="XS_domain_sf"/>
</dbReference>
<dbReference type="Proteomes" id="UP001367508">
    <property type="component" value="Unassembled WGS sequence"/>
</dbReference>
<feature type="coiled-coil region" evidence="3">
    <location>
        <begin position="570"/>
        <end position="622"/>
    </location>
</feature>
<keyword evidence="4" id="KW-0472">Membrane</keyword>
<dbReference type="PANTHER" id="PTHR21596:SF23">
    <property type="entry name" value="FACTOR OF DNA METHYLATION 4"/>
    <property type="match status" value="1"/>
</dbReference>